<dbReference type="Pfam" id="PF09990">
    <property type="entry name" value="DUF2231"/>
    <property type="match status" value="1"/>
</dbReference>
<dbReference type="AlphaFoldDB" id="A0A1H0Q6X7"/>
<organism evidence="4 5">
    <name type="scientific">Microbacterium testaceum (strain StLB037)</name>
    <dbReference type="NCBI Taxonomy" id="979556"/>
    <lineage>
        <taxon>Bacteria</taxon>
        <taxon>Bacillati</taxon>
        <taxon>Actinomycetota</taxon>
        <taxon>Actinomycetes</taxon>
        <taxon>Micrococcales</taxon>
        <taxon>Microbacteriaceae</taxon>
        <taxon>Microbacterium</taxon>
    </lineage>
</organism>
<proteinExistence type="predicted"/>
<evidence type="ECO:0000313" key="4">
    <source>
        <dbReference type="EMBL" id="SDP12456.1"/>
    </source>
</evidence>
<keyword evidence="2" id="KW-0472">Membrane</keyword>
<keyword evidence="2" id="KW-0812">Transmembrane</keyword>
<feature type="compositionally biased region" description="Polar residues" evidence="1">
    <location>
        <begin position="1"/>
        <end position="16"/>
    </location>
</feature>
<evidence type="ECO:0000313" key="5">
    <source>
        <dbReference type="Proteomes" id="UP000186456"/>
    </source>
</evidence>
<dbReference type="Proteomes" id="UP000186456">
    <property type="component" value="Unassembled WGS sequence"/>
</dbReference>
<evidence type="ECO:0000256" key="1">
    <source>
        <dbReference type="SAM" id="MobiDB-lite"/>
    </source>
</evidence>
<feature type="transmembrane region" description="Helical" evidence="2">
    <location>
        <begin position="114"/>
        <end position="137"/>
    </location>
</feature>
<protein>
    <submittedName>
        <fullName evidence="4">Uncharacterized membrane protein</fullName>
    </submittedName>
</protein>
<feature type="transmembrane region" description="Helical" evidence="2">
    <location>
        <begin position="81"/>
        <end position="99"/>
    </location>
</feature>
<accession>A0A1H0Q6X7</accession>
<name>A0A1H0Q6X7_MICTS</name>
<reference evidence="4 5" key="1">
    <citation type="submission" date="2016-10" db="EMBL/GenBank/DDBJ databases">
        <authorList>
            <person name="de Groot N.N."/>
        </authorList>
    </citation>
    <scope>NUCLEOTIDE SEQUENCE [LARGE SCALE GENOMIC DNA]</scope>
    <source>
        <strain evidence="4 5">StLB037</strain>
    </source>
</reference>
<feature type="region of interest" description="Disordered" evidence="1">
    <location>
        <begin position="1"/>
        <end position="20"/>
    </location>
</feature>
<dbReference type="EMBL" id="FNJN01000004">
    <property type="protein sequence ID" value="SDP12456.1"/>
    <property type="molecule type" value="Genomic_DNA"/>
</dbReference>
<evidence type="ECO:0000259" key="3">
    <source>
        <dbReference type="Pfam" id="PF09990"/>
    </source>
</evidence>
<dbReference type="InterPro" id="IPR019251">
    <property type="entry name" value="DUF2231_TM"/>
</dbReference>
<gene>
    <name evidence="4" type="ORF">SAMN04487788_2227</name>
</gene>
<sequence>MSGTDAATPGPSTVSAPRSGASFPAMRAAKVPRAIVAGPYGHPFHPVAVTIPIGAWSSSLVFDLLGLAADDPRGFAQGSRWLIAIGLGGAVGASVLGLLDMSRIPKGTPAHRTALAHLVLNVTAMVLFSIGLVVRLLDLGRVPVVAFLLSAIAAAGLSVSGWLGGKLAYRWGVRVADENTQREGFETAA</sequence>
<feature type="domain" description="DUF2231" evidence="3">
    <location>
        <begin position="41"/>
        <end position="176"/>
    </location>
</feature>
<evidence type="ECO:0000256" key="2">
    <source>
        <dbReference type="SAM" id="Phobius"/>
    </source>
</evidence>
<keyword evidence="2" id="KW-1133">Transmembrane helix</keyword>
<feature type="transmembrane region" description="Helical" evidence="2">
    <location>
        <begin position="47"/>
        <end position="69"/>
    </location>
</feature>
<feature type="transmembrane region" description="Helical" evidence="2">
    <location>
        <begin position="144"/>
        <end position="163"/>
    </location>
</feature>